<feature type="transmembrane region" description="Helical" evidence="2">
    <location>
        <begin position="54"/>
        <end position="71"/>
    </location>
</feature>
<dbReference type="EMBL" id="AFAR01000184">
    <property type="protein sequence ID" value="EGF26506.1"/>
    <property type="molecule type" value="Genomic_DNA"/>
</dbReference>
<dbReference type="Proteomes" id="UP000006222">
    <property type="component" value="Unassembled WGS sequence"/>
</dbReference>
<proteinExistence type="predicted"/>
<keyword evidence="2" id="KW-1133">Transmembrane helix</keyword>
<sequence length="79" mass="8610">MNIDHVGIQSPRNDSSLINKPRWIRDGSRCHRGEIRRLGNASRRHWMSGWGDEAGAIVVVFVLAGGGSVVLEPGRTSCG</sequence>
<name>F2AV14_RHOBT</name>
<reference evidence="3 4" key="1">
    <citation type="journal article" date="2013" name="Mar. Genomics">
        <title>Expression of sulfatases in Rhodopirellula baltica and the diversity of sulfatases in the genus Rhodopirellula.</title>
        <authorList>
            <person name="Wegner C.E."/>
            <person name="Richter-Heitmann T."/>
            <person name="Klindworth A."/>
            <person name="Klockow C."/>
            <person name="Richter M."/>
            <person name="Achstetter T."/>
            <person name="Glockner F.O."/>
            <person name="Harder J."/>
        </authorList>
    </citation>
    <scope>NUCLEOTIDE SEQUENCE [LARGE SCALE GENOMIC DNA]</scope>
    <source>
        <strain evidence="3 4">WH47</strain>
    </source>
</reference>
<gene>
    <name evidence="3" type="ORF">RBWH47_03594</name>
</gene>
<accession>F2AV14</accession>
<keyword evidence="2" id="KW-0472">Membrane</keyword>
<evidence type="ECO:0000256" key="1">
    <source>
        <dbReference type="SAM" id="MobiDB-lite"/>
    </source>
</evidence>
<evidence type="ECO:0000313" key="3">
    <source>
        <dbReference type="EMBL" id="EGF26506.1"/>
    </source>
</evidence>
<organism evidence="3 4">
    <name type="scientific">Rhodopirellula baltica WH47</name>
    <dbReference type="NCBI Taxonomy" id="991778"/>
    <lineage>
        <taxon>Bacteria</taxon>
        <taxon>Pseudomonadati</taxon>
        <taxon>Planctomycetota</taxon>
        <taxon>Planctomycetia</taxon>
        <taxon>Pirellulales</taxon>
        <taxon>Pirellulaceae</taxon>
        <taxon>Rhodopirellula</taxon>
    </lineage>
</organism>
<dbReference type="AlphaFoldDB" id="F2AV14"/>
<comment type="caution">
    <text evidence="3">The sequence shown here is derived from an EMBL/GenBank/DDBJ whole genome shotgun (WGS) entry which is preliminary data.</text>
</comment>
<dbReference type="PATRIC" id="fig|991778.3.peg.3787"/>
<protein>
    <submittedName>
        <fullName evidence="3">Uncharacterized protein</fullName>
    </submittedName>
</protein>
<evidence type="ECO:0000256" key="2">
    <source>
        <dbReference type="SAM" id="Phobius"/>
    </source>
</evidence>
<feature type="region of interest" description="Disordered" evidence="1">
    <location>
        <begin position="1"/>
        <end position="20"/>
    </location>
</feature>
<evidence type="ECO:0000313" key="4">
    <source>
        <dbReference type="Proteomes" id="UP000006222"/>
    </source>
</evidence>
<keyword evidence="2" id="KW-0812">Transmembrane</keyword>